<organism evidence="1 2">
    <name type="scientific">Romanomermis culicivorax</name>
    <name type="common">Nematode worm</name>
    <dbReference type="NCBI Taxonomy" id="13658"/>
    <lineage>
        <taxon>Eukaryota</taxon>
        <taxon>Metazoa</taxon>
        <taxon>Ecdysozoa</taxon>
        <taxon>Nematoda</taxon>
        <taxon>Enoplea</taxon>
        <taxon>Dorylaimia</taxon>
        <taxon>Mermithida</taxon>
        <taxon>Mermithoidea</taxon>
        <taxon>Mermithidae</taxon>
        <taxon>Romanomermis</taxon>
    </lineage>
</organism>
<name>A0A915IMT4_ROMCU</name>
<keyword evidence="1" id="KW-1185">Reference proteome</keyword>
<dbReference type="AlphaFoldDB" id="A0A915IMT4"/>
<evidence type="ECO:0000313" key="1">
    <source>
        <dbReference type="Proteomes" id="UP000887565"/>
    </source>
</evidence>
<dbReference type="Proteomes" id="UP000887565">
    <property type="component" value="Unplaced"/>
</dbReference>
<sequence length="48" mass="5505">MVTVIGHHLQIGQQSKETTSIGFPRVGSPFNQILAHRRNFFVQSDRIR</sequence>
<evidence type="ECO:0000313" key="2">
    <source>
        <dbReference type="WBParaSite" id="nRc.2.0.1.t15487-RA"/>
    </source>
</evidence>
<protein>
    <submittedName>
        <fullName evidence="2">Uncharacterized protein</fullName>
    </submittedName>
</protein>
<proteinExistence type="predicted"/>
<accession>A0A915IMT4</accession>
<reference evidence="2" key="1">
    <citation type="submission" date="2022-11" db="UniProtKB">
        <authorList>
            <consortium name="WormBaseParasite"/>
        </authorList>
    </citation>
    <scope>IDENTIFICATION</scope>
</reference>
<dbReference type="WBParaSite" id="nRc.2.0.1.t15487-RA">
    <property type="protein sequence ID" value="nRc.2.0.1.t15487-RA"/>
    <property type="gene ID" value="nRc.2.0.1.g15487"/>
</dbReference>